<keyword evidence="2" id="KW-1185">Reference proteome</keyword>
<comment type="caution">
    <text evidence="1">The sequence shown here is derived from an EMBL/GenBank/DDBJ whole genome shotgun (WGS) entry which is preliminary data.</text>
</comment>
<evidence type="ECO:0000313" key="2">
    <source>
        <dbReference type="Proteomes" id="UP001341444"/>
    </source>
</evidence>
<gene>
    <name evidence="1" type="ORF">P4T90_05270</name>
</gene>
<dbReference type="Proteomes" id="UP001341444">
    <property type="component" value="Unassembled WGS sequence"/>
</dbReference>
<dbReference type="InterPro" id="IPR029058">
    <property type="entry name" value="AB_hydrolase_fold"/>
</dbReference>
<organism evidence="1 2">
    <name type="scientific">Heyndrickxia acidicola</name>
    <dbReference type="NCBI Taxonomy" id="209389"/>
    <lineage>
        <taxon>Bacteria</taxon>
        <taxon>Bacillati</taxon>
        <taxon>Bacillota</taxon>
        <taxon>Bacilli</taxon>
        <taxon>Bacillales</taxon>
        <taxon>Bacillaceae</taxon>
        <taxon>Heyndrickxia</taxon>
    </lineage>
</organism>
<sequence length="246" mass="29203">MRQESFLFNKQWCNVHYPEKPNGFAIFIIGDQQHFVQEETSYWTQNADREAMIHNLTNAGYLVYYSNLYGNHWGNAASVQLARGLYHLIMKKAILNEKIHILAEGMGALTAIKLLPFLQDRLRSIVLLNPCISLRAHIDQEKNRIFFYKKLLKEIQTAYGECGMDFVIDNYYEDSSRILADMEVPLYILQIIDRNMYTKQKEFLEKIYEKRKTEHLQVMCHYLLFENRLGIPRKMAAFFHEYEKQL</sequence>
<dbReference type="RefSeq" id="WP_066265614.1">
    <property type="nucleotide sequence ID" value="NZ_JARMAB010000006.1"/>
</dbReference>
<dbReference type="EMBL" id="JARMAB010000006">
    <property type="protein sequence ID" value="MED1202502.1"/>
    <property type="molecule type" value="Genomic_DNA"/>
</dbReference>
<dbReference type="Gene3D" id="3.40.50.1820">
    <property type="entry name" value="alpha/beta hydrolase"/>
    <property type="match status" value="1"/>
</dbReference>
<protein>
    <submittedName>
        <fullName evidence="1">Hydrolase</fullName>
    </submittedName>
</protein>
<dbReference type="SUPFAM" id="SSF53474">
    <property type="entry name" value="alpha/beta-Hydrolases"/>
    <property type="match status" value="1"/>
</dbReference>
<evidence type="ECO:0000313" key="1">
    <source>
        <dbReference type="EMBL" id="MED1202502.1"/>
    </source>
</evidence>
<reference evidence="1 2" key="1">
    <citation type="submission" date="2023-03" db="EMBL/GenBank/DDBJ databases">
        <title>Bacillus Genome Sequencing.</title>
        <authorList>
            <person name="Dunlap C."/>
        </authorList>
    </citation>
    <scope>NUCLEOTIDE SEQUENCE [LARGE SCALE GENOMIC DNA]</scope>
    <source>
        <strain evidence="1 2">B-23453</strain>
    </source>
</reference>
<accession>A0ABU6MGU7</accession>
<dbReference type="GO" id="GO:0016787">
    <property type="term" value="F:hydrolase activity"/>
    <property type="evidence" value="ECO:0007669"/>
    <property type="project" value="UniProtKB-KW"/>
</dbReference>
<keyword evidence="1" id="KW-0378">Hydrolase</keyword>
<name>A0ABU6MGU7_9BACI</name>
<proteinExistence type="predicted"/>